<name>A0A6C0K821_9ZZZZ</name>
<dbReference type="AlphaFoldDB" id="A0A6C0K821"/>
<sequence length="441" mass="48377">MVIVFTLILLVILMTGYVYVTKEGYEDLKEIKSTSNEQKNYDRLRNRLRNLLEPYCSLTDFIHGQMKQIYMADKLSEVVIPTRKPKQGQPIGKSIDTLSSGTISEPIPTPEPVAVKGDSEAVANARIMNTYRDVYNCMDDLAESRVSCKEKLMMKNLRMLPPQQRNMEFIPCSVYMNLPDYDEDNLGDCYVALSKIPDNLTERVKIEIEWYEVVMDKLGSGLDEGKNPPSKEGQSARKTKEGFVTQDDNMYMFERDKTNKTMELTNKAYVLPPESVNAAGGSGLGGSGLGGSGLGGSGLGGGAGGGAGGCAYGLAGNGFGVTGFGGTSNTICSPAAAQAKRDILRRQKLAALEAEAASCKIPDISTEIARINKVLDSEELITLLAKCRDLSTKAKILQANLQALRNGNYYDWQKTGEKKTYKQFEIRDRLSGFIASLQQNQ</sequence>
<protein>
    <submittedName>
        <fullName evidence="2">Uncharacterized protein</fullName>
    </submittedName>
</protein>
<organism evidence="2">
    <name type="scientific">viral metagenome</name>
    <dbReference type="NCBI Taxonomy" id="1070528"/>
    <lineage>
        <taxon>unclassified sequences</taxon>
        <taxon>metagenomes</taxon>
        <taxon>organismal metagenomes</taxon>
    </lineage>
</organism>
<feature type="region of interest" description="Disordered" evidence="1">
    <location>
        <begin position="221"/>
        <end position="241"/>
    </location>
</feature>
<reference evidence="2" key="1">
    <citation type="journal article" date="2020" name="Nature">
        <title>Giant virus diversity and host interactions through global metagenomics.</title>
        <authorList>
            <person name="Schulz F."/>
            <person name="Roux S."/>
            <person name="Paez-Espino D."/>
            <person name="Jungbluth S."/>
            <person name="Walsh D.A."/>
            <person name="Denef V.J."/>
            <person name="McMahon K.D."/>
            <person name="Konstantinidis K.T."/>
            <person name="Eloe-Fadrosh E.A."/>
            <person name="Kyrpides N.C."/>
            <person name="Woyke T."/>
        </authorList>
    </citation>
    <scope>NUCLEOTIDE SEQUENCE</scope>
    <source>
        <strain evidence="2">GVMAG-S-1101171-110</strain>
    </source>
</reference>
<proteinExistence type="predicted"/>
<evidence type="ECO:0000313" key="2">
    <source>
        <dbReference type="EMBL" id="QHU12418.1"/>
    </source>
</evidence>
<evidence type="ECO:0000256" key="1">
    <source>
        <dbReference type="SAM" id="MobiDB-lite"/>
    </source>
</evidence>
<dbReference type="EMBL" id="MN740799">
    <property type="protein sequence ID" value="QHU12418.1"/>
    <property type="molecule type" value="Genomic_DNA"/>
</dbReference>
<accession>A0A6C0K821</accession>
<feature type="region of interest" description="Disordered" evidence="1">
    <location>
        <begin position="84"/>
        <end position="109"/>
    </location>
</feature>